<dbReference type="InterPro" id="IPR000884">
    <property type="entry name" value="TSP1_rpt"/>
</dbReference>
<dbReference type="EnsemblMetazoa" id="XM_030988196">
    <property type="protein sequence ID" value="XP_030844056"/>
    <property type="gene ID" value="LOC105445771"/>
</dbReference>
<dbReference type="OrthoDB" id="9988752at2759"/>
<keyword evidence="6" id="KW-1185">Reference proteome</keyword>
<evidence type="ECO:0000313" key="6">
    <source>
        <dbReference type="Proteomes" id="UP000007110"/>
    </source>
</evidence>
<organism evidence="5 6">
    <name type="scientific">Strongylocentrotus purpuratus</name>
    <name type="common">Purple sea urchin</name>
    <dbReference type="NCBI Taxonomy" id="7668"/>
    <lineage>
        <taxon>Eukaryota</taxon>
        <taxon>Metazoa</taxon>
        <taxon>Echinodermata</taxon>
        <taxon>Eleutherozoa</taxon>
        <taxon>Echinozoa</taxon>
        <taxon>Echinoidea</taxon>
        <taxon>Euechinoidea</taxon>
        <taxon>Echinacea</taxon>
        <taxon>Camarodonta</taxon>
        <taxon>Echinidea</taxon>
        <taxon>Strongylocentrotidae</taxon>
        <taxon>Strongylocentrotus</taxon>
    </lineage>
</organism>
<reference evidence="6" key="1">
    <citation type="submission" date="2015-02" db="EMBL/GenBank/DDBJ databases">
        <title>Genome sequencing for Strongylocentrotus purpuratus.</title>
        <authorList>
            <person name="Murali S."/>
            <person name="Liu Y."/>
            <person name="Vee V."/>
            <person name="English A."/>
            <person name="Wang M."/>
            <person name="Skinner E."/>
            <person name="Han Y."/>
            <person name="Muzny D.M."/>
            <person name="Worley K.C."/>
            <person name="Gibbs R.A."/>
        </authorList>
    </citation>
    <scope>NUCLEOTIDE SEQUENCE</scope>
</reference>
<dbReference type="Proteomes" id="UP000007110">
    <property type="component" value="Unassembled WGS sequence"/>
</dbReference>
<name>A0A7M7NZS6_STRPU</name>
<sequence>MSCPKSEKRWLRVDINSLARTIVKQTDSAGGDWGAWNSWADCSTTCDVGFRNRNRICLSSIGACVGSAEEIEDCTVKNCDKEAGFLSWGSWAYWTKCEAGVDFCYRNRECPYSTSDKEFREACPGKSSQSVPCHADGCEEPEEEEEVRVGSAGQEFNGYRGQQEGPMQAPPNRAGKRGAAAGESSALGVGSIAALAGIAYMGKILFVKFRKKRKKAKKKKDEAKV</sequence>
<dbReference type="SMART" id="SM00209">
    <property type="entry name" value="TSP1"/>
    <property type="match status" value="1"/>
</dbReference>
<feature type="transmembrane region" description="Helical" evidence="4">
    <location>
        <begin position="186"/>
        <end position="209"/>
    </location>
</feature>
<proteinExistence type="predicted"/>
<keyword evidence="4" id="KW-0472">Membrane</keyword>
<evidence type="ECO:0000256" key="3">
    <source>
        <dbReference type="SAM" id="MobiDB-lite"/>
    </source>
</evidence>
<reference evidence="5" key="2">
    <citation type="submission" date="2021-01" db="UniProtKB">
        <authorList>
            <consortium name="EnsemblMetazoa"/>
        </authorList>
    </citation>
    <scope>IDENTIFICATION</scope>
</reference>
<dbReference type="Gene3D" id="2.20.100.10">
    <property type="entry name" value="Thrombospondin type-1 (TSP1) repeat"/>
    <property type="match status" value="1"/>
</dbReference>
<dbReference type="PROSITE" id="PS50092">
    <property type="entry name" value="TSP1"/>
    <property type="match status" value="1"/>
</dbReference>
<dbReference type="InterPro" id="IPR036383">
    <property type="entry name" value="TSP1_rpt_sf"/>
</dbReference>
<accession>A0A7M7NZS6</accession>
<dbReference type="InParanoid" id="A0A7M7NZS6"/>
<evidence type="ECO:0000256" key="2">
    <source>
        <dbReference type="ARBA" id="ARBA00023157"/>
    </source>
</evidence>
<dbReference type="PANTHER" id="PTHR22906">
    <property type="entry name" value="PROPERDIN"/>
    <property type="match status" value="1"/>
</dbReference>
<feature type="region of interest" description="Disordered" evidence="3">
    <location>
        <begin position="156"/>
        <end position="179"/>
    </location>
</feature>
<keyword evidence="4" id="KW-1133">Transmembrane helix</keyword>
<dbReference type="RefSeq" id="XP_030844056.1">
    <property type="nucleotide sequence ID" value="XM_030988196.1"/>
</dbReference>
<keyword evidence="2" id="KW-1015">Disulfide bond</keyword>
<dbReference type="SUPFAM" id="SSF82895">
    <property type="entry name" value="TSP-1 type 1 repeat"/>
    <property type="match status" value="1"/>
</dbReference>
<dbReference type="PANTHER" id="PTHR22906:SF21">
    <property type="entry name" value="SEMA DOMAIN-CONTAINING PROTEIN"/>
    <property type="match status" value="1"/>
</dbReference>
<dbReference type="GeneID" id="105445771"/>
<dbReference type="PRINTS" id="PR01705">
    <property type="entry name" value="TSP1REPEAT"/>
</dbReference>
<dbReference type="KEGG" id="spu:105445771"/>
<dbReference type="InterPro" id="IPR052065">
    <property type="entry name" value="Compl_asym_regulator"/>
</dbReference>
<evidence type="ECO:0000313" key="5">
    <source>
        <dbReference type="EnsemblMetazoa" id="XP_030844056"/>
    </source>
</evidence>
<evidence type="ECO:0000256" key="4">
    <source>
        <dbReference type="SAM" id="Phobius"/>
    </source>
</evidence>
<keyword evidence="1" id="KW-0677">Repeat</keyword>
<evidence type="ECO:0000256" key="1">
    <source>
        <dbReference type="ARBA" id="ARBA00022737"/>
    </source>
</evidence>
<dbReference type="Pfam" id="PF00090">
    <property type="entry name" value="TSP_1"/>
    <property type="match status" value="1"/>
</dbReference>
<keyword evidence="4" id="KW-0812">Transmembrane</keyword>
<protein>
    <submittedName>
        <fullName evidence="5">Uncharacterized protein</fullName>
    </submittedName>
</protein>
<dbReference type="AlphaFoldDB" id="A0A7M7NZS6"/>